<dbReference type="Gene3D" id="3.100.10.10">
    <property type="match status" value="1"/>
</dbReference>
<name>A0A485MJR2_LYNPA</name>
<dbReference type="InterPro" id="IPR021131">
    <property type="entry name" value="Ribosomal_uL15/eL18"/>
</dbReference>
<reference evidence="5 6" key="1">
    <citation type="submission" date="2019-01" db="EMBL/GenBank/DDBJ databases">
        <authorList>
            <person name="Alioto T."/>
            <person name="Alioto T."/>
        </authorList>
    </citation>
    <scope>NUCLEOTIDE SEQUENCE [LARGE SCALE GENOMIC DNA]</scope>
</reference>
<evidence type="ECO:0000256" key="1">
    <source>
        <dbReference type="ARBA" id="ARBA00011133"/>
    </source>
</evidence>
<dbReference type="Proteomes" id="UP000386466">
    <property type="component" value="Unassembled WGS sequence"/>
</dbReference>
<gene>
    <name evidence="5" type="ORF">LYPA_23C005935</name>
</gene>
<evidence type="ECO:0000313" key="6">
    <source>
        <dbReference type="Proteomes" id="UP000386466"/>
    </source>
</evidence>
<dbReference type="PANTHER" id="PTHR10934">
    <property type="entry name" value="60S RIBOSOMAL PROTEIN L18"/>
    <property type="match status" value="1"/>
</dbReference>
<evidence type="ECO:0000256" key="3">
    <source>
        <dbReference type="ARBA" id="ARBA00023274"/>
    </source>
</evidence>
<keyword evidence="6" id="KW-1185">Reference proteome</keyword>
<evidence type="ECO:0000313" key="5">
    <source>
        <dbReference type="EMBL" id="VFV21145.1"/>
    </source>
</evidence>
<dbReference type="GO" id="GO:0006412">
    <property type="term" value="P:translation"/>
    <property type="evidence" value="ECO:0007669"/>
    <property type="project" value="InterPro"/>
</dbReference>
<sequence length="76" mass="8749">MGADTSHKQDQMVRRTEPKSQDIYLRLLVKLCRLLARRTGSTFSHIVSKRVFMIRKMKLPGQEEKTAMVVGTVTDE</sequence>
<comment type="subunit">
    <text evidence="1">Component of the large ribosomal subunit.</text>
</comment>
<dbReference type="PANTHER" id="PTHR10934:SF2">
    <property type="entry name" value="LARGE RIBOSOMAL SUBUNIT PROTEIN EL18"/>
    <property type="match status" value="1"/>
</dbReference>
<dbReference type="EMBL" id="CAAGRJ010003343">
    <property type="protein sequence ID" value="VFV21145.1"/>
    <property type="molecule type" value="Genomic_DNA"/>
</dbReference>
<protein>
    <submittedName>
        <fullName evidence="5">Isoform cra_b</fullName>
    </submittedName>
</protein>
<evidence type="ECO:0000259" key="4">
    <source>
        <dbReference type="Pfam" id="PF17135"/>
    </source>
</evidence>
<feature type="domain" description="Large ribosomal subunit protein uL15/eL18" evidence="4">
    <location>
        <begin position="2"/>
        <end position="75"/>
    </location>
</feature>
<dbReference type="GO" id="GO:0003723">
    <property type="term" value="F:RNA binding"/>
    <property type="evidence" value="ECO:0007669"/>
    <property type="project" value="TreeGrafter"/>
</dbReference>
<dbReference type="AlphaFoldDB" id="A0A485MJR2"/>
<evidence type="ECO:0000256" key="2">
    <source>
        <dbReference type="ARBA" id="ARBA00022980"/>
    </source>
</evidence>
<proteinExistence type="predicted"/>
<keyword evidence="2" id="KW-0689">Ribosomal protein</keyword>
<dbReference type="Pfam" id="PF17135">
    <property type="entry name" value="Ribosomal_L18"/>
    <property type="match status" value="1"/>
</dbReference>
<keyword evidence="3" id="KW-0687">Ribonucleoprotein</keyword>
<feature type="non-terminal residue" evidence="5">
    <location>
        <position position="76"/>
    </location>
</feature>
<accession>A0A485MJR2</accession>
<organism evidence="5 6">
    <name type="scientific">Lynx pardinus</name>
    <name type="common">Iberian lynx</name>
    <name type="synonym">Felis pardina</name>
    <dbReference type="NCBI Taxonomy" id="191816"/>
    <lineage>
        <taxon>Eukaryota</taxon>
        <taxon>Metazoa</taxon>
        <taxon>Chordata</taxon>
        <taxon>Craniata</taxon>
        <taxon>Vertebrata</taxon>
        <taxon>Euteleostomi</taxon>
        <taxon>Mammalia</taxon>
        <taxon>Eutheria</taxon>
        <taxon>Laurasiatheria</taxon>
        <taxon>Carnivora</taxon>
        <taxon>Feliformia</taxon>
        <taxon>Felidae</taxon>
        <taxon>Felinae</taxon>
        <taxon>Lynx</taxon>
    </lineage>
</organism>
<dbReference type="GO" id="GO:0003735">
    <property type="term" value="F:structural constituent of ribosome"/>
    <property type="evidence" value="ECO:0007669"/>
    <property type="project" value="InterPro"/>
</dbReference>
<dbReference type="InterPro" id="IPR000039">
    <property type="entry name" value="Ribosomal_eL18"/>
</dbReference>
<dbReference type="GO" id="GO:0022625">
    <property type="term" value="C:cytosolic large ribosomal subunit"/>
    <property type="evidence" value="ECO:0007669"/>
    <property type="project" value="TreeGrafter"/>
</dbReference>